<dbReference type="Proteomes" id="UP000199032">
    <property type="component" value="Unassembled WGS sequence"/>
</dbReference>
<gene>
    <name evidence="3" type="ORF">COMA1_20372</name>
</gene>
<protein>
    <submittedName>
        <fullName evidence="3">Uncharacterized protein</fullName>
    </submittedName>
</protein>
<evidence type="ECO:0000256" key="1">
    <source>
        <dbReference type="SAM" id="MobiDB-lite"/>
    </source>
</evidence>
<keyword evidence="4" id="KW-1185">Reference proteome</keyword>
<feature type="region of interest" description="Disordered" evidence="1">
    <location>
        <begin position="259"/>
        <end position="290"/>
    </location>
</feature>
<sequence>MPQTSDVSKGCHHSTHSIDEKRRVLGLGCSRILSLVAFIGFWSFYGGNDLAWGDVTTGKKAIVAAGFGYQIGSVSAISVKVYEADSGTIISDDVYELTVKEGDGAGRNEGGRIFAGGIGQGATDLSNFVLRVYDANTGIFQWEGRLNLVQPDGKGRGQTISTRKFGRATITRVRTERQATEQPKFLLRAVDAVTGSLVWEDEFTTVLGETPHLHSIVDRSTMLGRVSANSSHRFEFMIRMYDPSGKKIIWEDQLSQRESEEGAQGALNDQADLLPVWPHQPQDESIPVPI</sequence>
<dbReference type="RefSeq" id="WP_090748019.1">
    <property type="nucleotide sequence ID" value="NZ_CZQA01000008.1"/>
</dbReference>
<dbReference type="EMBL" id="CZQA01000008">
    <property type="protein sequence ID" value="CUS35627.1"/>
    <property type="molecule type" value="Genomic_DNA"/>
</dbReference>
<proteinExistence type="predicted"/>
<accession>A0A0S4LI77</accession>
<keyword evidence="2" id="KW-0812">Transmembrane</keyword>
<dbReference type="OrthoDB" id="9791690at2"/>
<reference evidence="3 4" key="1">
    <citation type="submission" date="2015-10" db="EMBL/GenBank/DDBJ databases">
        <authorList>
            <person name="Gilbert D.G."/>
        </authorList>
    </citation>
    <scope>NUCLEOTIDE SEQUENCE [LARGE SCALE GENOMIC DNA]</scope>
    <source>
        <strain evidence="3">COMA1</strain>
    </source>
</reference>
<name>A0A0S4LI77_9BACT</name>
<evidence type="ECO:0000313" key="3">
    <source>
        <dbReference type="EMBL" id="CUS35627.1"/>
    </source>
</evidence>
<keyword evidence="2" id="KW-1133">Transmembrane helix</keyword>
<evidence type="ECO:0000256" key="2">
    <source>
        <dbReference type="SAM" id="Phobius"/>
    </source>
</evidence>
<evidence type="ECO:0000313" key="4">
    <source>
        <dbReference type="Proteomes" id="UP000199032"/>
    </source>
</evidence>
<feature type="transmembrane region" description="Helical" evidence="2">
    <location>
        <begin position="24"/>
        <end position="45"/>
    </location>
</feature>
<organism evidence="3 4">
    <name type="scientific">Candidatus Nitrospira nitrosa</name>
    <dbReference type="NCBI Taxonomy" id="1742972"/>
    <lineage>
        <taxon>Bacteria</taxon>
        <taxon>Pseudomonadati</taxon>
        <taxon>Nitrospirota</taxon>
        <taxon>Nitrospiria</taxon>
        <taxon>Nitrospirales</taxon>
        <taxon>Nitrospiraceae</taxon>
        <taxon>Nitrospira</taxon>
    </lineage>
</organism>
<dbReference type="AlphaFoldDB" id="A0A0S4LI77"/>
<keyword evidence="2" id="KW-0472">Membrane</keyword>